<evidence type="ECO:0000313" key="1">
    <source>
        <dbReference type="EMBL" id="MEQ2212208.1"/>
    </source>
</evidence>
<name>A0ABV0RVH7_9TELE</name>
<comment type="caution">
    <text evidence="1">The sequence shown here is derived from an EMBL/GenBank/DDBJ whole genome shotgun (WGS) entry which is preliminary data.</text>
</comment>
<reference evidence="1 2" key="1">
    <citation type="submission" date="2021-06" db="EMBL/GenBank/DDBJ databases">
        <authorList>
            <person name="Palmer J.M."/>
        </authorList>
    </citation>
    <scope>NUCLEOTIDE SEQUENCE [LARGE SCALE GENOMIC DNA]</scope>
    <source>
        <strain evidence="1 2">XC_2019</strain>
        <tissue evidence="1">Muscle</tissue>
    </source>
</reference>
<organism evidence="1 2">
    <name type="scientific">Xenoophorus captivus</name>
    <dbReference type="NCBI Taxonomy" id="1517983"/>
    <lineage>
        <taxon>Eukaryota</taxon>
        <taxon>Metazoa</taxon>
        <taxon>Chordata</taxon>
        <taxon>Craniata</taxon>
        <taxon>Vertebrata</taxon>
        <taxon>Euteleostomi</taxon>
        <taxon>Actinopterygii</taxon>
        <taxon>Neopterygii</taxon>
        <taxon>Teleostei</taxon>
        <taxon>Neoteleostei</taxon>
        <taxon>Acanthomorphata</taxon>
        <taxon>Ovalentaria</taxon>
        <taxon>Atherinomorphae</taxon>
        <taxon>Cyprinodontiformes</taxon>
        <taxon>Goodeidae</taxon>
        <taxon>Xenoophorus</taxon>
    </lineage>
</organism>
<accession>A0ABV0RVH7</accession>
<dbReference type="EMBL" id="JAHRIN010059531">
    <property type="protein sequence ID" value="MEQ2212208.1"/>
    <property type="molecule type" value="Genomic_DNA"/>
</dbReference>
<evidence type="ECO:0000313" key="2">
    <source>
        <dbReference type="Proteomes" id="UP001434883"/>
    </source>
</evidence>
<keyword evidence="2" id="KW-1185">Reference proteome</keyword>
<dbReference type="Proteomes" id="UP001434883">
    <property type="component" value="Unassembled WGS sequence"/>
</dbReference>
<sequence length="126" mass="13711">LEECESYLLELNQLLKSMEVIHRTYSAPAITALQVSAVAQITLALSENREAPSAVFHVSLKSAYSSLVAEKDRLKHTINLQAPQPPEVIGLKSLYVSDDDSYISDVSDTISMDTFDGGSARHNSGT</sequence>
<feature type="non-terminal residue" evidence="1">
    <location>
        <position position="1"/>
    </location>
</feature>
<protein>
    <submittedName>
        <fullName evidence="1">Uncharacterized protein</fullName>
    </submittedName>
</protein>
<proteinExistence type="predicted"/>
<gene>
    <name evidence="1" type="ORF">XENOCAPTIV_027478</name>
</gene>